<accession>A0A9W6GGV0</accession>
<evidence type="ECO:0000256" key="1">
    <source>
        <dbReference type="ARBA" id="ARBA00022737"/>
    </source>
</evidence>
<dbReference type="PANTHER" id="PTHR44943:SF8">
    <property type="entry name" value="TPR REPEAT-CONTAINING PROTEIN MJ0263"/>
    <property type="match status" value="1"/>
</dbReference>
<dbReference type="EMBL" id="BSDX01000001">
    <property type="protein sequence ID" value="GLI53905.1"/>
    <property type="molecule type" value="Genomic_DNA"/>
</dbReference>
<dbReference type="Pfam" id="PF13181">
    <property type="entry name" value="TPR_8"/>
    <property type="match status" value="1"/>
</dbReference>
<dbReference type="PANTHER" id="PTHR44943">
    <property type="entry name" value="CELLULOSE SYNTHASE OPERON PROTEIN C"/>
    <property type="match status" value="1"/>
</dbReference>
<evidence type="ECO:0000313" key="4">
    <source>
        <dbReference type="EMBL" id="GLI53905.1"/>
    </source>
</evidence>
<name>A0A9W6GGV0_9BACT</name>
<dbReference type="SMART" id="SM00028">
    <property type="entry name" value="TPR"/>
    <property type="match status" value="3"/>
</dbReference>
<dbReference type="SUPFAM" id="SSF48452">
    <property type="entry name" value="TPR-like"/>
    <property type="match status" value="1"/>
</dbReference>
<protein>
    <submittedName>
        <fullName evidence="4">Tetratricopeptide repeat domain protein</fullName>
    </submittedName>
</protein>
<dbReference type="InterPro" id="IPR011990">
    <property type="entry name" value="TPR-like_helical_dom_sf"/>
</dbReference>
<dbReference type="Gene3D" id="1.25.40.10">
    <property type="entry name" value="Tetratricopeptide repeat domain"/>
    <property type="match status" value="1"/>
</dbReference>
<reference evidence="4" key="1">
    <citation type="submission" date="2022-12" db="EMBL/GenBank/DDBJ databases">
        <title>Reference genome sequencing for broad-spectrum identification of bacterial and archaeal isolates by mass spectrometry.</title>
        <authorList>
            <person name="Sekiguchi Y."/>
            <person name="Tourlousse D.M."/>
        </authorList>
    </citation>
    <scope>NUCLEOTIDE SEQUENCE</scope>
    <source>
        <strain evidence="4">TSL-P1</strain>
    </source>
</reference>
<dbReference type="PROSITE" id="PS50005">
    <property type="entry name" value="TPR"/>
    <property type="match status" value="1"/>
</dbReference>
<gene>
    <name evidence="4" type="ORF">TISLANDTSLP1_15980</name>
</gene>
<keyword evidence="1" id="KW-0677">Repeat</keyword>
<dbReference type="Proteomes" id="UP001144297">
    <property type="component" value="Unassembled WGS sequence"/>
</dbReference>
<dbReference type="Pfam" id="PF13424">
    <property type="entry name" value="TPR_12"/>
    <property type="match status" value="1"/>
</dbReference>
<dbReference type="InterPro" id="IPR051685">
    <property type="entry name" value="Ycf3/AcsC/BcsC/TPR_MFPF"/>
</dbReference>
<sequence length="136" mass="15958">MPQIVVLHDPLTPQEHLQLGLNYEKKGLIEEAIKHYEEASKSDARGFLFLGNLYLNQGKYDNAEDYYKKAIKKNDKLADAYNNLAWIYCIKNKNLDEAEDMVKKALEIEKDNPDKVKIYQDTLEKIKKLNIKNRRE</sequence>
<keyword evidence="5" id="KW-1185">Reference proteome</keyword>
<proteinExistence type="predicted"/>
<comment type="caution">
    <text evidence="4">The sequence shown here is derived from an EMBL/GenBank/DDBJ whole genome shotgun (WGS) entry which is preliminary data.</text>
</comment>
<organism evidence="4 5">
    <name type="scientific">Thermodesulfovibrio yellowstonii</name>
    <dbReference type="NCBI Taxonomy" id="28262"/>
    <lineage>
        <taxon>Bacteria</taxon>
        <taxon>Pseudomonadati</taxon>
        <taxon>Nitrospirota</taxon>
        <taxon>Thermodesulfovibrionia</taxon>
        <taxon>Thermodesulfovibrionales</taxon>
        <taxon>Thermodesulfovibrionaceae</taxon>
        <taxon>Thermodesulfovibrio</taxon>
    </lineage>
</organism>
<evidence type="ECO:0000313" key="5">
    <source>
        <dbReference type="Proteomes" id="UP001144297"/>
    </source>
</evidence>
<evidence type="ECO:0000256" key="3">
    <source>
        <dbReference type="PROSITE-ProRule" id="PRU00339"/>
    </source>
</evidence>
<evidence type="ECO:0000256" key="2">
    <source>
        <dbReference type="ARBA" id="ARBA00022803"/>
    </source>
</evidence>
<dbReference type="PROSITE" id="PS50293">
    <property type="entry name" value="TPR_REGION"/>
    <property type="match status" value="1"/>
</dbReference>
<keyword evidence="2 3" id="KW-0802">TPR repeat</keyword>
<dbReference type="InterPro" id="IPR019734">
    <property type="entry name" value="TPR_rpt"/>
</dbReference>
<dbReference type="AlphaFoldDB" id="A0A9W6GGV0"/>
<feature type="repeat" description="TPR" evidence="3">
    <location>
        <begin position="44"/>
        <end position="77"/>
    </location>
</feature>